<dbReference type="PROSITE" id="PS00606">
    <property type="entry name" value="KS3_1"/>
    <property type="match status" value="1"/>
</dbReference>
<keyword evidence="14" id="KW-1185">Reference proteome</keyword>
<dbReference type="InterPro" id="IPR014031">
    <property type="entry name" value="Ketoacyl_synth_C"/>
</dbReference>
<dbReference type="Gene3D" id="1.10.1240.100">
    <property type="match status" value="1"/>
</dbReference>
<dbReference type="EMBL" id="AP018449">
    <property type="protein sequence ID" value="BBB93455.1"/>
    <property type="molecule type" value="Genomic_DNA"/>
</dbReference>
<dbReference type="Gene3D" id="3.10.129.110">
    <property type="entry name" value="Polyketide synthase dehydratase"/>
    <property type="match status" value="1"/>
</dbReference>
<dbReference type="Pfam" id="PF00109">
    <property type="entry name" value="ketoacyl-synt"/>
    <property type="match status" value="1"/>
</dbReference>
<evidence type="ECO:0000313" key="13">
    <source>
        <dbReference type="EMBL" id="BBB93455.1"/>
    </source>
</evidence>
<dbReference type="InterPro" id="IPR050091">
    <property type="entry name" value="PKS_NRPS_Biosynth_Enz"/>
</dbReference>
<sequence length="1189" mass="132367">MKYSLTMTTEHPIINGHMVYEQNLLPGLAYIDVLYQLAQEGMGLDYRQHCLKRLSIYNPLIVAEDRPVKLEILFDKVTDYWKITVEGTETDAHGNPLPSKQKLYITAELHEETIIFDEQIDTEAMKQAAAQPVDMEMVYAKAGTQGLVHQGMIKAKGNMYPADAGCLIELRIDDAYHDEATEILFHPTLIDGAAMATGFLEGKDDTGNGEELYIPLYYESFSCSEPLQTHCYARVSPTSLRTVNDVRTIDIAFFNTAGKQVAQLNGITAKRIRFKEQINPGFKKETVSAAIQGSLGSEPSQYQLETTATHIESLLRKIFSRRLNQAPSQIDINAGFFELGLESSQLLAIVNDIENSLNVSLSPTLLFENNNIREIVDYLKAKKKENGDSLSAITPVETFTNHARSAQETPDIAVIGLAGRYPGARNIQEFWQNLKAGRDCITEIPKDRWDYNLYFDEDKDKAGKTYCKWGGFLEDVDQFDPLFFNISPREAEIMDPMDRLFLETVWNLLENTGYTQETLHRQYQSRIGVYVGAMYQQYHYYNSDTVKESAISISSYSSIANRVSYFFNLQGPSVAIDTACSSSAIAIHMACESLTKGDCQLAIAGGVNLSIHPNKYLGLSLMQLLGSHPDSRSFGNGDGFLPAEGVGAVLLKPLAKAIRDGDPILAVIKSTATNHGGRTSGFSVPNPNAQARLIEDNFLKSGIDPRTISYVEAAASGTVLGDPIEITGLNKAFQKFTRDQQFCAIGSVKSNIGHAEAASGISQLTKVILQLQHQQLVPSIKAEPLNPGINFNNSPFYLQRELQEWKRPVVRNNGDEREFPRRATVSSFGAGGSNAHLIIEEYIPSQAEPTPIPCSPGSPQSPQSPQIVVFSAKNPDQLAAVIQQILDFIEIEKDIKDVKEISLADLAYTLQVGREAMEFRLAMVGSNKEELIQGMKEYLNNEGETSIPAFTGDQEGDHSKIRSLLSGKAEQAVLQVFLAEQDFEKIALYWTQGGRISWELLHEGQKVRIIPLPTYPFARERYWISEQGEELQPSAFIQPVTDQEQQLAAEPGKPTQESIQDYIVQFLSRELRLPRDQIKVNKNLQNYGVDSIVGMKLMRDFETRFNIKITGREMLEHQTIKSLSAHLALKLEGLNSQDIQDIVAGDSLTAKSQPGELPVNDPEIEALEKFKQGELTLEEIESLLDKGVI</sequence>
<evidence type="ECO:0000256" key="7">
    <source>
        <dbReference type="ARBA" id="ARBA00022679"/>
    </source>
</evidence>
<keyword evidence="4" id="KW-0596">Phosphopantetheine</keyword>
<dbReference type="Gene3D" id="1.10.1200.10">
    <property type="entry name" value="ACP-like"/>
    <property type="match status" value="2"/>
</dbReference>
<dbReference type="Pfam" id="PF14765">
    <property type="entry name" value="PS-DH"/>
    <property type="match status" value="1"/>
</dbReference>
<dbReference type="SUPFAM" id="SSF53901">
    <property type="entry name" value="Thiolase-like"/>
    <property type="match status" value="1"/>
</dbReference>
<dbReference type="InterPro" id="IPR020841">
    <property type="entry name" value="PKS_Beta-ketoAc_synthase_dom"/>
</dbReference>
<evidence type="ECO:0000256" key="2">
    <source>
        <dbReference type="ARBA" id="ARBA00004496"/>
    </source>
</evidence>
<dbReference type="PANTHER" id="PTHR43775:SF37">
    <property type="entry name" value="SI:DKEY-61P9.11"/>
    <property type="match status" value="1"/>
</dbReference>
<comment type="pathway">
    <text evidence="3">Antibiotic biosynthesis; bacillaene biosynthesis.</text>
</comment>
<dbReference type="SMART" id="SM00825">
    <property type="entry name" value="PKS_KS"/>
    <property type="match status" value="1"/>
</dbReference>
<dbReference type="UniPathway" id="UPA01003"/>
<evidence type="ECO:0000259" key="12">
    <source>
        <dbReference type="PROSITE" id="PS52019"/>
    </source>
</evidence>
<dbReference type="InterPro" id="IPR036736">
    <property type="entry name" value="ACP-like_sf"/>
</dbReference>
<evidence type="ECO:0000256" key="4">
    <source>
        <dbReference type="ARBA" id="ARBA00022450"/>
    </source>
</evidence>
<dbReference type="PROSITE" id="PS52004">
    <property type="entry name" value="KS3_2"/>
    <property type="match status" value="1"/>
</dbReference>
<dbReference type="SMART" id="SM00823">
    <property type="entry name" value="PKS_PP"/>
    <property type="match status" value="2"/>
</dbReference>
<feature type="region of interest" description="N-terminal hotdog fold" evidence="9">
    <location>
        <begin position="1"/>
        <end position="112"/>
    </location>
</feature>
<name>A0A348AQV7_9FIRM</name>
<dbReference type="CDD" id="cd00833">
    <property type="entry name" value="PKS"/>
    <property type="match status" value="1"/>
</dbReference>
<dbReference type="InterPro" id="IPR018201">
    <property type="entry name" value="Ketoacyl_synth_AS"/>
</dbReference>
<dbReference type="SUPFAM" id="SSF47336">
    <property type="entry name" value="ACP-like"/>
    <property type="match status" value="2"/>
</dbReference>
<keyword evidence="8" id="KW-0677">Repeat</keyword>
<feature type="domain" description="Carrier" evidence="10">
    <location>
        <begin position="306"/>
        <end position="383"/>
    </location>
</feature>
<dbReference type="InterPro" id="IPR054514">
    <property type="entry name" value="RhiE-like_linker"/>
</dbReference>
<dbReference type="PROSITE" id="PS00012">
    <property type="entry name" value="PHOSPHOPANTETHEINE"/>
    <property type="match status" value="1"/>
</dbReference>
<dbReference type="GO" id="GO:0006633">
    <property type="term" value="P:fatty acid biosynthetic process"/>
    <property type="evidence" value="ECO:0007669"/>
    <property type="project" value="InterPro"/>
</dbReference>
<feature type="active site" description="Proton acceptor; for dehydratase activity" evidence="9">
    <location>
        <position position="17"/>
    </location>
</feature>
<keyword evidence="5" id="KW-0963">Cytoplasm</keyword>
<evidence type="ECO:0000259" key="10">
    <source>
        <dbReference type="PROSITE" id="PS50075"/>
    </source>
</evidence>
<dbReference type="Pfam" id="PF02801">
    <property type="entry name" value="Ketoacyl-synt_C"/>
    <property type="match status" value="1"/>
</dbReference>
<proteinExistence type="predicted"/>
<dbReference type="Pfam" id="PF00550">
    <property type="entry name" value="PP-binding"/>
    <property type="match status" value="2"/>
</dbReference>
<organism evidence="13 14">
    <name type="scientific">Methylomusa anaerophila</name>
    <dbReference type="NCBI Taxonomy" id="1930071"/>
    <lineage>
        <taxon>Bacteria</taxon>
        <taxon>Bacillati</taxon>
        <taxon>Bacillota</taxon>
        <taxon>Negativicutes</taxon>
        <taxon>Selenomonadales</taxon>
        <taxon>Sporomusaceae</taxon>
        <taxon>Methylomusa</taxon>
    </lineage>
</organism>
<accession>A0A348AQV7</accession>
<dbReference type="PROSITE" id="PS50075">
    <property type="entry name" value="CARRIER"/>
    <property type="match status" value="2"/>
</dbReference>
<dbReference type="FunFam" id="3.40.47.10:FF:000019">
    <property type="entry name" value="Polyketide synthase type I"/>
    <property type="match status" value="1"/>
</dbReference>
<dbReference type="PROSITE" id="PS52019">
    <property type="entry name" value="PKS_MFAS_DH"/>
    <property type="match status" value="1"/>
</dbReference>
<dbReference type="GO" id="GO:0031177">
    <property type="term" value="F:phosphopantetheine binding"/>
    <property type="evidence" value="ECO:0007669"/>
    <property type="project" value="InterPro"/>
</dbReference>
<dbReference type="SMART" id="SM01294">
    <property type="entry name" value="PKS_PP_betabranch"/>
    <property type="match status" value="1"/>
</dbReference>
<evidence type="ECO:0000256" key="8">
    <source>
        <dbReference type="ARBA" id="ARBA00022737"/>
    </source>
</evidence>
<dbReference type="InterPro" id="IPR006162">
    <property type="entry name" value="Ppantetheine_attach_site"/>
</dbReference>
<dbReference type="Gene3D" id="3.40.47.10">
    <property type="match status" value="1"/>
</dbReference>
<dbReference type="RefSeq" id="WP_126310274.1">
    <property type="nucleotide sequence ID" value="NZ_AP018449.1"/>
</dbReference>
<feature type="domain" description="Carrier" evidence="10">
    <location>
        <begin position="1054"/>
        <end position="1131"/>
    </location>
</feature>
<dbReference type="GO" id="GO:0004312">
    <property type="term" value="F:fatty acid synthase activity"/>
    <property type="evidence" value="ECO:0007669"/>
    <property type="project" value="TreeGrafter"/>
</dbReference>
<dbReference type="InterPro" id="IPR014030">
    <property type="entry name" value="Ketoacyl_synth_N"/>
</dbReference>
<feature type="active site" description="Proton donor; for dehydratase activity" evidence="9">
    <location>
        <position position="191"/>
    </location>
</feature>
<evidence type="ECO:0000313" key="14">
    <source>
        <dbReference type="Proteomes" id="UP000276437"/>
    </source>
</evidence>
<dbReference type="InterPro" id="IPR049551">
    <property type="entry name" value="PKS_DH_C"/>
</dbReference>
<dbReference type="InterPro" id="IPR049900">
    <property type="entry name" value="PKS_mFAS_DH"/>
</dbReference>
<dbReference type="InterPro" id="IPR042104">
    <property type="entry name" value="PKS_dehydratase_sf"/>
</dbReference>
<dbReference type="InterPro" id="IPR016039">
    <property type="entry name" value="Thiolase-like"/>
</dbReference>
<dbReference type="GO" id="GO:0071770">
    <property type="term" value="P:DIM/DIP cell wall layer assembly"/>
    <property type="evidence" value="ECO:0007669"/>
    <property type="project" value="TreeGrafter"/>
</dbReference>
<feature type="region of interest" description="C-terminal hotdog fold" evidence="9">
    <location>
        <begin position="130"/>
        <end position="278"/>
    </location>
</feature>
<dbReference type="InterPro" id="IPR049552">
    <property type="entry name" value="PKS_DH_N"/>
</dbReference>
<evidence type="ECO:0000256" key="3">
    <source>
        <dbReference type="ARBA" id="ARBA00004789"/>
    </source>
</evidence>
<dbReference type="AlphaFoldDB" id="A0A348AQV7"/>
<dbReference type="Pfam" id="PF21089">
    <property type="entry name" value="PKS_DH_N"/>
    <property type="match status" value="1"/>
</dbReference>
<feature type="domain" description="PKS/mFAS DH" evidence="12">
    <location>
        <begin position="1"/>
        <end position="278"/>
    </location>
</feature>
<evidence type="ECO:0000256" key="6">
    <source>
        <dbReference type="ARBA" id="ARBA00022553"/>
    </source>
</evidence>
<dbReference type="OrthoDB" id="2460252at2"/>
<reference evidence="13 14" key="1">
    <citation type="journal article" date="2018" name="Int. J. Syst. Evol. Microbiol.">
        <title>Methylomusa anaerophila gen. nov., sp. nov., an anaerobic methanol-utilizing bacterium isolated from a microbial fuel cell.</title>
        <authorList>
            <person name="Amano N."/>
            <person name="Yamamuro A."/>
            <person name="Miyahara M."/>
            <person name="Kouzuma A."/>
            <person name="Abe T."/>
            <person name="Watanabe K."/>
        </authorList>
    </citation>
    <scope>NUCLEOTIDE SEQUENCE [LARGE SCALE GENOMIC DNA]</scope>
    <source>
        <strain evidence="13 14">MMFC1</strain>
    </source>
</reference>
<dbReference type="InterPro" id="IPR009081">
    <property type="entry name" value="PP-bd_ACP"/>
</dbReference>
<keyword evidence="6" id="KW-0597">Phosphoprotein</keyword>
<evidence type="ECO:0000256" key="1">
    <source>
        <dbReference type="ARBA" id="ARBA00003299"/>
    </source>
</evidence>
<keyword evidence="7" id="KW-0808">Transferase</keyword>
<comment type="function">
    <text evidence="1">Involved in some intermediate steps for the synthesis of the antibiotic polyketide bacillaene which is involved in secondary metabolism.</text>
</comment>
<dbReference type="InterPro" id="IPR020806">
    <property type="entry name" value="PKS_PP-bd"/>
</dbReference>
<dbReference type="Pfam" id="PF22336">
    <property type="entry name" value="RhiE-like_linker"/>
    <property type="match status" value="1"/>
</dbReference>
<comment type="subcellular location">
    <subcellularLocation>
        <location evidence="2">Cytoplasm</location>
    </subcellularLocation>
</comment>
<dbReference type="GO" id="GO:0004315">
    <property type="term" value="F:3-oxoacyl-[acyl-carrier-protein] synthase activity"/>
    <property type="evidence" value="ECO:0007669"/>
    <property type="project" value="InterPro"/>
</dbReference>
<dbReference type="PANTHER" id="PTHR43775">
    <property type="entry name" value="FATTY ACID SYNTHASE"/>
    <property type="match status" value="1"/>
</dbReference>
<feature type="domain" description="Ketosynthase family 3 (KS3)" evidence="11">
    <location>
        <begin position="409"/>
        <end position="841"/>
    </location>
</feature>
<dbReference type="GO" id="GO:0005737">
    <property type="term" value="C:cytoplasm"/>
    <property type="evidence" value="ECO:0007669"/>
    <property type="project" value="UniProtKB-SubCell"/>
</dbReference>
<dbReference type="Proteomes" id="UP000276437">
    <property type="component" value="Chromosome"/>
</dbReference>
<gene>
    <name evidence="13" type="primary">pksL_7</name>
    <name evidence="13" type="ORF">MAMMFC1_04172</name>
</gene>
<dbReference type="KEGG" id="mana:MAMMFC1_04172"/>
<protein>
    <submittedName>
        <fullName evidence="13">Polyketide synthase PksL</fullName>
    </submittedName>
</protein>
<evidence type="ECO:0000256" key="5">
    <source>
        <dbReference type="ARBA" id="ARBA00022490"/>
    </source>
</evidence>
<evidence type="ECO:0000259" key="11">
    <source>
        <dbReference type="PROSITE" id="PS52004"/>
    </source>
</evidence>
<dbReference type="GO" id="GO:0005886">
    <property type="term" value="C:plasma membrane"/>
    <property type="evidence" value="ECO:0007669"/>
    <property type="project" value="TreeGrafter"/>
</dbReference>
<evidence type="ECO:0000256" key="9">
    <source>
        <dbReference type="PROSITE-ProRule" id="PRU01363"/>
    </source>
</evidence>